<proteinExistence type="predicted"/>
<dbReference type="EMBL" id="CP163302">
    <property type="protein sequence ID" value="XDP44138.1"/>
    <property type="molecule type" value="Genomic_DNA"/>
</dbReference>
<sequence>MSFFLVFLAILLAGGLAWFAVDVARGSSRGNQPEGLAEPPADLAPVLLPEHPNPEDIDAIRFALAFRGYRMDQVDQVLVRLRDRIGVQAALIEALTAQLKSTRASGIRPGGADGAVHDG</sequence>
<dbReference type="AlphaFoldDB" id="A0AB39KZ39"/>
<reference evidence="1" key="1">
    <citation type="submission" date="2024-07" db="EMBL/GenBank/DDBJ databases">
        <authorList>
            <person name="fu j."/>
        </authorList>
    </citation>
    <scope>NUCLEOTIDE SEQUENCE</scope>
    <source>
        <strain evidence="1">P10A9</strain>
    </source>
</reference>
<protein>
    <submittedName>
        <fullName evidence="1">DivIVA domain-containing protein</fullName>
    </submittedName>
</protein>
<evidence type="ECO:0000313" key="1">
    <source>
        <dbReference type="EMBL" id="XDP44138.1"/>
    </source>
</evidence>
<dbReference type="InterPro" id="IPR019933">
    <property type="entry name" value="DivIVA_domain"/>
</dbReference>
<dbReference type="NCBIfam" id="TIGR03544">
    <property type="entry name" value="DivI1A_domain"/>
    <property type="match status" value="1"/>
</dbReference>
<dbReference type="RefSeq" id="WP_369044936.1">
    <property type="nucleotide sequence ID" value="NZ_CP163302.1"/>
</dbReference>
<organism evidence="1">
    <name type="scientific">Sinomonas puerhi</name>
    <dbReference type="NCBI Taxonomy" id="3238584"/>
    <lineage>
        <taxon>Bacteria</taxon>
        <taxon>Bacillati</taxon>
        <taxon>Actinomycetota</taxon>
        <taxon>Actinomycetes</taxon>
        <taxon>Micrococcales</taxon>
        <taxon>Micrococcaceae</taxon>
        <taxon>Sinomonas</taxon>
    </lineage>
</organism>
<gene>
    <name evidence="1" type="ORF">AB5L97_12705</name>
</gene>
<dbReference type="Gene3D" id="6.10.250.660">
    <property type="match status" value="1"/>
</dbReference>
<accession>A0AB39KZ39</accession>
<dbReference type="KEGG" id="spue:AB5L97_12705"/>
<name>A0AB39KZ39_9MICC</name>